<dbReference type="PANTHER" id="PTHR43334:SF1">
    <property type="entry name" value="3-HYDROXYPROPIONATE--COA LIGASE [ADP-FORMING]"/>
    <property type="match status" value="1"/>
</dbReference>
<evidence type="ECO:0000256" key="3">
    <source>
        <dbReference type="ARBA" id="ARBA00022840"/>
    </source>
</evidence>
<evidence type="ECO:0000256" key="2">
    <source>
        <dbReference type="ARBA" id="ARBA00022741"/>
    </source>
</evidence>
<evidence type="ECO:0000313" key="4">
    <source>
        <dbReference type="EMBL" id="MPN44327.1"/>
    </source>
</evidence>
<keyword evidence="2" id="KW-0547">Nucleotide-binding</keyword>
<evidence type="ECO:0008006" key="5">
    <source>
        <dbReference type="Google" id="ProtNLM"/>
    </source>
</evidence>
<dbReference type="PANTHER" id="PTHR43334">
    <property type="entry name" value="ACETATE--COA LIGASE [ADP-FORMING]"/>
    <property type="match status" value="1"/>
</dbReference>
<dbReference type="InterPro" id="IPR051538">
    <property type="entry name" value="Acyl-CoA_Synth/Transferase"/>
</dbReference>
<name>A0A645HZ73_9ZZZZ</name>
<dbReference type="GO" id="GO:0016874">
    <property type="term" value="F:ligase activity"/>
    <property type="evidence" value="ECO:0007669"/>
    <property type="project" value="UniProtKB-KW"/>
</dbReference>
<sequence>MVQQVLPKGFEVLLGVSTDPQFGSVVMVGLGGTLVELLNAVSMRLAPITRQDALDMIAETPLQKACAGLRGVRYDQEEIVEALLNLSRMVEANPDITEVDINPLLLYGDGRKATAVDAVVIRKKSHQ</sequence>
<dbReference type="Gene3D" id="3.30.470.20">
    <property type="entry name" value="ATP-grasp fold, B domain"/>
    <property type="match status" value="1"/>
</dbReference>
<evidence type="ECO:0000256" key="1">
    <source>
        <dbReference type="ARBA" id="ARBA00022598"/>
    </source>
</evidence>
<dbReference type="GO" id="GO:0005524">
    <property type="term" value="F:ATP binding"/>
    <property type="evidence" value="ECO:0007669"/>
    <property type="project" value="UniProtKB-KW"/>
</dbReference>
<dbReference type="AlphaFoldDB" id="A0A645HZ73"/>
<dbReference type="Pfam" id="PF13549">
    <property type="entry name" value="ATP-grasp_5"/>
    <property type="match status" value="1"/>
</dbReference>
<protein>
    <recommendedName>
        <fullName evidence="5">Protein lysine acetyltransferase Pka</fullName>
    </recommendedName>
</protein>
<dbReference type="EMBL" id="VSSQ01103363">
    <property type="protein sequence ID" value="MPN44327.1"/>
    <property type="molecule type" value="Genomic_DNA"/>
</dbReference>
<reference evidence="4" key="1">
    <citation type="submission" date="2019-08" db="EMBL/GenBank/DDBJ databases">
        <authorList>
            <person name="Kucharzyk K."/>
            <person name="Murdoch R.W."/>
            <person name="Higgins S."/>
            <person name="Loffler F."/>
        </authorList>
    </citation>
    <scope>NUCLEOTIDE SEQUENCE</scope>
</reference>
<organism evidence="4">
    <name type="scientific">bioreactor metagenome</name>
    <dbReference type="NCBI Taxonomy" id="1076179"/>
    <lineage>
        <taxon>unclassified sequences</taxon>
        <taxon>metagenomes</taxon>
        <taxon>ecological metagenomes</taxon>
    </lineage>
</organism>
<keyword evidence="1" id="KW-0436">Ligase</keyword>
<gene>
    <name evidence="4" type="ORF">SDC9_191889</name>
</gene>
<comment type="caution">
    <text evidence="4">The sequence shown here is derived from an EMBL/GenBank/DDBJ whole genome shotgun (WGS) entry which is preliminary data.</text>
</comment>
<accession>A0A645HZ73</accession>
<dbReference type="SUPFAM" id="SSF56059">
    <property type="entry name" value="Glutathione synthetase ATP-binding domain-like"/>
    <property type="match status" value="1"/>
</dbReference>
<keyword evidence="3" id="KW-0067">ATP-binding</keyword>
<proteinExistence type="predicted"/>